<dbReference type="Gene3D" id="1.20.120.730">
    <property type="entry name" value="Sec23/Sec24 helical domain"/>
    <property type="match status" value="1"/>
</dbReference>
<feature type="non-terminal residue" evidence="5">
    <location>
        <position position="1"/>
    </location>
</feature>
<accession>B5VK29</accession>
<reference evidence="5 6" key="1">
    <citation type="journal article" date="2008" name="FEMS Yeast Res.">
        <title>Comparative genome analysis of a Saccharomyces cerevisiae wine strain.</title>
        <authorList>
            <person name="Borneman A.R."/>
            <person name="Forgan A.H."/>
            <person name="Pretorius I.S."/>
            <person name="Chambers P.J."/>
        </authorList>
    </citation>
    <scope>NUCLEOTIDE SEQUENCE [LARGE SCALE GENOMIC DNA]</scope>
    <source>
        <strain evidence="5 6">AWRI1631</strain>
    </source>
</reference>
<keyword evidence="2" id="KW-0963">Cytoplasm</keyword>
<dbReference type="GO" id="GO:0000149">
    <property type="term" value="F:SNARE binding"/>
    <property type="evidence" value="ECO:0007669"/>
    <property type="project" value="TreeGrafter"/>
</dbReference>
<dbReference type="SUPFAM" id="SSF81811">
    <property type="entry name" value="Helical domain of Sec23/24"/>
    <property type="match status" value="1"/>
</dbReference>
<evidence type="ECO:0000313" key="5">
    <source>
        <dbReference type="EMBL" id="EDZ71715.1"/>
    </source>
</evidence>
<dbReference type="GO" id="GO:0090110">
    <property type="term" value="P:COPII-coated vesicle cargo loading"/>
    <property type="evidence" value="ECO:0007669"/>
    <property type="project" value="TreeGrafter"/>
</dbReference>
<dbReference type="GO" id="GO:0070971">
    <property type="term" value="C:endoplasmic reticulum exit site"/>
    <property type="evidence" value="ECO:0007669"/>
    <property type="project" value="TreeGrafter"/>
</dbReference>
<gene>
    <name evidence="5" type="ORF">AWRI1631_81500</name>
</gene>
<comment type="caution">
    <text evidence="5">The sequence shown here is derived from an EMBL/GenBank/DDBJ whole genome shotgun (WGS) entry which is preliminary data.</text>
</comment>
<dbReference type="Pfam" id="PF04815">
    <property type="entry name" value="Sec23_helical"/>
    <property type="match status" value="1"/>
</dbReference>
<evidence type="ECO:0000313" key="6">
    <source>
        <dbReference type="Proteomes" id="UP000008988"/>
    </source>
</evidence>
<dbReference type="InterPro" id="IPR036175">
    <property type="entry name" value="Sec23/24_helical_dom_sf"/>
</dbReference>
<dbReference type="SUPFAM" id="SSF81995">
    <property type="entry name" value="beta-sandwich domain of Sec23/24"/>
    <property type="match status" value="1"/>
</dbReference>
<dbReference type="InterPro" id="IPR050550">
    <property type="entry name" value="SEC23_SEC24_subfamily"/>
</dbReference>
<dbReference type="FunFam" id="3.40.20.10:FF:000069">
    <property type="entry name" value="Sfb3p"/>
    <property type="match status" value="1"/>
</dbReference>
<proteinExistence type="predicted"/>
<dbReference type="InterPro" id="IPR029006">
    <property type="entry name" value="ADF-H/Gelsolin-like_dom_sf"/>
</dbReference>
<protein>
    <submittedName>
        <fullName evidence="5">YHR098Cp-like protein</fullName>
    </submittedName>
</protein>
<dbReference type="PANTHER" id="PTHR13803">
    <property type="entry name" value="SEC24-RELATED PROTEIN"/>
    <property type="match status" value="1"/>
</dbReference>
<organism evidence="5 6">
    <name type="scientific">Saccharomyces cerevisiae (strain AWRI1631)</name>
    <name type="common">Baker's yeast</name>
    <dbReference type="NCBI Taxonomy" id="545124"/>
    <lineage>
        <taxon>Eukaryota</taxon>
        <taxon>Fungi</taxon>
        <taxon>Dikarya</taxon>
        <taxon>Ascomycota</taxon>
        <taxon>Saccharomycotina</taxon>
        <taxon>Saccharomycetes</taxon>
        <taxon>Saccharomycetales</taxon>
        <taxon>Saccharomycetaceae</taxon>
        <taxon>Saccharomyces</taxon>
    </lineage>
</organism>
<dbReference type="Pfam" id="PF00626">
    <property type="entry name" value="Gelsolin"/>
    <property type="match status" value="1"/>
</dbReference>
<evidence type="ECO:0000256" key="2">
    <source>
        <dbReference type="ARBA" id="ARBA00022490"/>
    </source>
</evidence>
<feature type="domain" description="Gelsolin-like" evidence="3">
    <location>
        <begin position="179"/>
        <end position="245"/>
    </location>
</feature>
<dbReference type="AlphaFoldDB" id="B5VK29"/>
<dbReference type="InterPro" id="IPR007123">
    <property type="entry name" value="Gelsolin-like_dom"/>
</dbReference>
<dbReference type="EMBL" id="ABSV01001107">
    <property type="protein sequence ID" value="EDZ71715.1"/>
    <property type="molecule type" value="Genomic_DNA"/>
</dbReference>
<dbReference type="SUPFAM" id="SSF82754">
    <property type="entry name" value="C-terminal, gelsolin-like domain of Sec23/24"/>
    <property type="match status" value="1"/>
</dbReference>
<dbReference type="Gene3D" id="3.40.20.10">
    <property type="entry name" value="Severin"/>
    <property type="match status" value="1"/>
</dbReference>
<dbReference type="InterPro" id="IPR006900">
    <property type="entry name" value="Sec23/24_helical_dom"/>
</dbReference>
<evidence type="ECO:0000259" key="4">
    <source>
        <dbReference type="Pfam" id="PF04815"/>
    </source>
</evidence>
<dbReference type="GO" id="GO:0008270">
    <property type="term" value="F:zinc ion binding"/>
    <property type="evidence" value="ECO:0007669"/>
    <property type="project" value="TreeGrafter"/>
</dbReference>
<comment type="subcellular location">
    <subcellularLocation>
        <location evidence="1">Cytoplasm</location>
    </subcellularLocation>
</comment>
<sequence length="337" mass="38657">DVHFQTALLYTDIDGVRKVRSINTSGAVSNNIREIFKFINQNPVMRIMIKDVIKTLGDCDFVKIRRLIDDKMVEILTQYRGLVSSNSSTQLILPDSIKTLPAYMLAFEKSELMKPNAQSTRGNERIYDLLKYDSLNSAQLCYKLYPQIVPFHVLLEETDLTFYDANDKLLQINSSSINNLSVRASHSNFINGGCYLIFQGDTIYLWFNENTNRMLLQDLLSVDESLPVSQISLFSGTLPETGTSINQKASNVIKNWQQVVNKSSLPLVLLRPNVDQYYSNVMSQLLCEDKTVNRIESYDNYLVIMHKKIQEKLQKDDFIKVSTAATHENIHQKFVQF</sequence>
<feature type="domain" description="Sec23/Sec24 helical" evidence="4">
    <location>
        <begin position="40"/>
        <end position="141"/>
    </location>
</feature>
<dbReference type="GO" id="GO:0006886">
    <property type="term" value="P:intracellular protein transport"/>
    <property type="evidence" value="ECO:0007669"/>
    <property type="project" value="InterPro"/>
</dbReference>
<evidence type="ECO:0000256" key="1">
    <source>
        <dbReference type="ARBA" id="ARBA00004496"/>
    </source>
</evidence>
<evidence type="ECO:0000259" key="3">
    <source>
        <dbReference type="Pfam" id="PF00626"/>
    </source>
</evidence>
<dbReference type="GO" id="GO:0030127">
    <property type="term" value="C:COPII vesicle coat"/>
    <property type="evidence" value="ECO:0007669"/>
    <property type="project" value="InterPro"/>
</dbReference>
<dbReference type="PANTHER" id="PTHR13803:SF4">
    <property type="entry name" value="SECRETORY 24CD, ISOFORM C"/>
    <property type="match status" value="1"/>
</dbReference>
<name>B5VK29_YEAS6</name>
<dbReference type="Proteomes" id="UP000008988">
    <property type="component" value="Unassembled WGS sequence"/>
</dbReference>
<dbReference type="OrthoDB" id="49016at2759"/>
<dbReference type="InterPro" id="IPR036180">
    <property type="entry name" value="Gelsolin-like_dom_sf"/>
</dbReference>